<name>F2N829_CORGP</name>
<feature type="signal peptide" evidence="3">
    <location>
        <begin position="1"/>
        <end position="35"/>
    </location>
</feature>
<feature type="domain" description="YDG" evidence="4">
    <location>
        <begin position="478"/>
        <end position="558"/>
    </location>
</feature>
<feature type="chain" id="PRO_5003283506" description="YDG domain-containing protein" evidence="3">
    <location>
        <begin position="36"/>
        <end position="679"/>
    </location>
</feature>
<feature type="compositionally biased region" description="Basic and acidic residues" evidence="1">
    <location>
        <begin position="629"/>
        <end position="638"/>
    </location>
</feature>
<feature type="transmembrane region" description="Helical" evidence="2">
    <location>
        <begin position="649"/>
        <end position="670"/>
    </location>
</feature>
<sequence length="679" mass="68681">MKERLMRRKAPRRALLMFALVLAALVFAPGRAALAEPVTAGDYSVDGGDWSYDANQHLLTILTGTEVTISMADGVEQTASDRIAVADGVDANVTLDGVNADFTDINASKSSYNILTIGSPASPTSGGTRLTLAAGSVNRLRTTMSDAISVGNKGTLTIGGTGELDVESTDYSSYHYPNGSGIGANYGGFIVIEGGTINARAQGAGAAIGSSQGYLGGIRISGGDVTATTDSDFYTSGNSYNASAIGNGGYFAGSNPQYGDIVIEGGTVSAKAGGSQSGAAIGYYPAYYGGSFTPGDVSITGGYITAASNGLPATPILDAGGKLSITGGFFGAGTLSVTPGDDGDRGAVYGAEPDPGYTVIADEEPDSKAAYPVRVLKNDPYDLSAAQDGPAVYDAGALDPEAIALGARADVAVDPAELTDHATFRHRSQGTGGPWTDGLPEDAGAYEVEVTERPFADGTGKLALIPRGAAIAEVTIDRRPLEVASASAAPKAYDGKTDASVSGVEFTGLVGGEHLWPGEDYEATGSFADAEPGQDKNVVVTVSLRQDGPRSRNYILSEGHASANATAGILGDGHDGHDGRDGKDGRDGRDGNGHDGRDGRDGKNGAGTIGQKGENGKNGTSASGARGDAVARKGDAKVRGSKMPSTGDAAWIAGGASTALLVAGSCFIVLSRGKALRCK</sequence>
<dbReference type="RefSeq" id="WP_013708955.1">
    <property type="nucleotide sequence ID" value="NC_015389.1"/>
</dbReference>
<dbReference type="HOGENOM" id="CLU_402642_0_0_11"/>
<keyword evidence="2" id="KW-0472">Membrane</keyword>
<dbReference type="InterPro" id="IPR041248">
    <property type="entry name" value="YDG"/>
</dbReference>
<evidence type="ECO:0000256" key="2">
    <source>
        <dbReference type="SAM" id="Phobius"/>
    </source>
</evidence>
<evidence type="ECO:0000256" key="1">
    <source>
        <dbReference type="SAM" id="MobiDB-lite"/>
    </source>
</evidence>
<proteinExistence type="predicted"/>
<accession>F2N829</accession>
<organism evidence="5 6">
    <name type="scientific">Coriobacterium glomerans (strain ATCC 49209 / DSM 20642 / JCM 10262 / PW2)</name>
    <dbReference type="NCBI Taxonomy" id="700015"/>
    <lineage>
        <taxon>Bacteria</taxon>
        <taxon>Bacillati</taxon>
        <taxon>Actinomycetota</taxon>
        <taxon>Coriobacteriia</taxon>
        <taxon>Coriobacteriales</taxon>
        <taxon>Coriobacteriaceae</taxon>
        <taxon>Coriobacterium</taxon>
    </lineage>
</organism>
<keyword evidence="2" id="KW-1133">Transmembrane helix</keyword>
<reference evidence="6" key="1">
    <citation type="journal article" date="2013" name="Stand. Genomic Sci.">
        <title>Complete genome sequence of Coriobacterium glomerans type strain (PW2(T)) from the midgut of Pyrrhocoris apterus L. (red soldier bug).</title>
        <authorList>
            <person name="Stackebrandt E."/>
            <person name="Zeytun A."/>
            <person name="Lapidus A."/>
            <person name="Nolan M."/>
            <person name="Lucas S."/>
            <person name="Hammon N."/>
            <person name="Deshpande S."/>
            <person name="Cheng J.F."/>
            <person name="Tapia R."/>
            <person name="Goodwin L.A."/>
            <person name="Pitluck S."/>
            <person name="Liolios K."/>
            <person name="Pagani I."/>
            <person name="Ivanova N."/>
            <person name="Mavromatis K."/>
            <person name="Mikhailova N."/>
            <person name="Huntemann M."/>
            <person name="Pati A."/>
            <person name="Chen A."/>
            <person name="Palaniappan K."/>
            <person name="Chang Y.J."/>
            <person name="Land M."/>
            <person name="Hauser L."/>
            <person name="Rohde M."/>
            <person name="Pukall R."/>
            <person name="Goker M."/>
            <person name="Detter J.C."/>
            <person name="Woyke T."/>
            <person name="Bristow J."/>
            <person name="Eisen J.A."/>
            <person name="Markowitz V."/>
            <person name="Hugenholtz P."/>
            <person name="Kyrpides N.C."/>
            <person name="Klenk H.P."/>
        </authorList>
    </citation>
    <scope>NUCLEOTIDE SEQUENCE</scope>
    <source>
        <strain evidence="6">ATCC 49209 / DSM 20642 / JCM 10262 / PW2</strain>
    </source>
</reference>
<dbReference type="AlphaFoldDB" id="F2N829"/>
<dbReference type="Pfam" id="PF18657">
    <property type="entry name" value="YDG"/>
    <property type="match status" value="1"/>
</dbReference>
<keyword evidence="3" id="KW-0732">Signal</keyword>
<gene>
    <name evidence="5" type="ordered locus">Corgl_1105</name>
</gene>
<evidence type="ECO:0000313" key="5">
    <source>
        <dbReference type="EMBL" id="AEB07212.1"/>
    </source>
</evidence>
<evidence type="ECO:0000259" key="4">
    <source>
        <dbReference type="Pfam" id="PF18657"/>
    </source>
</evidence>
<dbReference type="EMBL" id="CP002628">
    <property type="protein sequence ID" value="AEB07212.1"/>
    <property type="molecule type" value="Genomic_DNA"/>
</dbReference>
<keyword evidence="6" id="KW-1185">Reference proteome</keyword>
<dbReference type="KEGG" id="cgo:Corgl_1105"/>
<keyword evidence="2" id="KW-0812">Transmembrane</keyword>
<dbReference type="STRING" id="700015.Corgl_1105"/>
<feature type="region of interest" description="Disordered" evidence="1">
    <location>
        <begin position="565"/>
        <end position="644"/>
    </location>
</feature>
<feature type="compositionally biased region" description="Basic and acidic residues" evidence="1">
    <location>
        <begin position="572"/>
        <end position="603"/>
    </location>
</feature>
<evidence type="ECO:0000256" key="3">
    <source>
        <dbReference type="SAM" id="SignalP"/>
    </source>
</evidence>
<protein>
    <recommendedName>
        <fullName evidence="4">YDG domain-containing protein</fullName>
    </recommendedName>
</protein>
<dbReference type="Proteomes" id="UP000006851">
    <property type="component" value="Chromosome"/>
</dbReference>
<evidence type="ECO:0000313" key="6">
    <source>
        <dbReference type="Proteomes" id="UP000006851"/>
    </source>
</evidence>